<keyword evidence="3" id="KW-1185">Reference proteome</keyword>
<feature type="transmembrane region" description="Helical" evidence="1">
    <location>
        <begin position="60"/>
        <end position="79"/>
    </location>
</feature>
<feature type="transmembrane region" description="Helical" evidence="1">
    <location>
        <begin position="32"/>
        <end position="54"/>
    </location>
</feature>
<evidence type="ECO:0008006" key="4">
    <source>
        <dbReference type="Google" id="ProtNLM"/>
    </source>
</evidence>
<dbReference type="KEGG" id="afla:FHG64_03240"/>
<gene>
    <name evidence="2" type="ORF">FHG64_03240</name>
</gene>
<feature type="transmembrane region" description="Helical" evidence="1">
    <location>
        <begin position="6"/>
        <end position="25"/>
    </location>
</feature>
<accession>A0A5B7WZH8</accession>
<name>A0A5B7WZH8_9FLAO</name>
<reference evidence="2 3" key="1">
    <citation type="submission" date="2019-06" db="EMBL/GenBank/DDBJ databases">
        <title>Complete genome sequence of Antarcticibacterium flavum KCTC 52984T from an Antarctic marine sediment.</title>
        <authorList>
            <person name="Lee Y.M."/>
            <person name="Shin S.C."/>
        </authorList>
    </citation>
    <scope>NUCLEOTIDE SEQUENCE [LARGE SCALE GENOMIC DNA]</scope>
    <source>
        <strain evidence="2 3">KCTC 52984</strain>
    </source>
</reference>
<keyword evidence="1" id="KW-0812">Transmembrane</keyword>
<evidence type="ECO:0000313" key="2">
    <source>
        <dbReference type="EMBL" id="QCY68480.1"/>
    </source>
</evidence>
<dbReference type="EMBL" id="CP040812">
    <property type="protein sequence ID" value="QCY68480.1"/>
    <property type="molecule type" value="Genomic_DNA"/>
</dbReference>
<dbReference type="RefSeq" id="WP_139065057.1">
    <property type="nucleotide sequence ID" value="NZ_CP040812.1"/>
</dbReference>
<sequence length="113" mass="12577">MVIAAIILIALAVFLGAYLLTYVLQGKHPPKAIVFAHGTCAVLGILLILIYALTTNEHHKHWDSFVIFSIAAIVGIYLFSRDIRHKNVPKWVAILHASVGLFGFIWILTHVLH</sequence>
<dbReference type="AlphaFoldDB" id="A0A5B7WZH8"/>
<proteinExistence type="predicted"/>
<dbReference type="Proteomes" id="UP000309016">
    <property type="component" value="Chromosome"/>
</dbReference>
<keyword evidence="1" id="KW-0472">Membrane</keyword>
<dbReference type="OrthoDB" id="1449464at2"/>
<evidence type="ECO:0000256" key="1">
    <source>
        <dbReference type="SAM" id="Phobius"/>
    </source>
</evidence>
<feature type="transmembrane region" description="Helical" evidence="1">
    <location>
        <begin position="91"/>
        <end position="112"/>
    </location>
</feature>
<evidence type="ECO:0000313" key="3">
    <source>
        <dbReference type="Proteomes" id="UP000309016"/>
    </source>
</evidence>
<keyword evidence="1" id="KW-1133">Transmembrane helix</keyword>
<organism evidence="2 3">
    <name type="scientific">Antarcticibacterium flavum</name>
    <dbReference type="NCBI Taxonomy" id="2058175"/>
    <lineage>
        <taxon>Bacteria</taxon>
        <taxon>Pseudomonadati</taxon>
        <taxon>Bacteroidota</taxon>
        <taxon>Flavobacteriia</taxon>
        <taxon>Flavobacteriales</taxon>
        <taxon>Flavobacteriaceae</taxon>
        <taxon>Antarcticibacterium</taxon>
    </lineage>
</organism>
<protein>
    <recommendedName>
        <fullName evidence="4">Cytochrome b561 domain-containing protein</fullName>
    </recommendedName>
</protein>